<evidence type="ECO:0000313" key="1">
    <source>
        <dbReference type="EMBL" id="MVT65727.1"/>
    </source>
</evidence>
<dbReference type="RefSeq" id="WP_157343194.1">
    <property type="nucleotide sequence ID" value="NZ_CP121667.1"/>
</dbReference>
<keyword evidence="2" id="KW-1185">Reference proteome</keyword>
<reference evidence="1 2" key="1">
    <citation type="submission" date="2019-12" db="EMBL/GenBank/DDBJ databases">
        <title>Draft genome sequences Bradyrhizobium cajani AMBPC1010, Bradyrhizobium pachyrhizi AMBPC1040 and Bradyrhizobium yuanmingense ALSPC3051, three plant growth promoting strains isolated from nodules of Cajanus cajan L. in Dominican Republic.</title>
        <authorList>
            <person name="Flores-Felix J.D."/>
            <person name="Araujo J."/>
            <person name="Diaz-Alcantara C."/>
            <person name="Gonzalez-Andres F."/>
            <person name="Velazquez E."/>
        </authorList>
    </citation>
    <scope>NUCLEOTIDE SEQUENCE [LARGE SCALE GENOMIC DNA]</scope>
    <source>
        <strain evidence="1 2">1040</strain>
    </source>
</reference>
<gene>
    <name evidence="1" type="ORF">GPL21_11475</name>
</gene>
<dbReference type="EMBL" id="WQNF01000006">
    <property type="protein sequence ID" value="MVT65727.1"/>
    <property type="molecule type" value="Genomic_DNA"/>
</dbReference>
<sequence length="74" mass="8418">MTMLMLSLVRALAVLLPCLIHLATWLLARSLNMPQPLVHATGVFVFAQVYAVEMRVGKALCPLRLWRQLQSLFR</sequence>
<dbReference type="Proteomes" id="UP000436468">
    <property type="component" value="Unassembled WGS sequence"/>
</dbReference>
<accession>A0A844SIT6</accession>
<protein>
    <submittedName>
        <fullName evidence="1">Uncharacterized protein</fullName>
    </submittedName>
</protein>
<dbReference type="AlphaFoldDB" id="A0A844SIT6"/>
<proteinExistence type="predicted"/>
<comment type="caution">
    <text evidence="1">The sequence shown here is derived from an EMBL/GenBank/DDBJ whole genome shotgun (WGS) entry which is preliminary data.</text>
</comment>
<organism evidence="1 2">
    <name type="scientific">Bradyrhizobium pachyrhizi</name>
    <dbReference type="NCBI Taxonomy" id="280333"/>
    <lineage>
        <taxon>Bacteria</taxon>
        <taxon>Pseudomonadati</taxon>
        <taxon>Pseudomonadota</taxon>
        <taxon>Alphaproteobacteria</taxon>
        <taxon>Hyphomicrobiales</taxon>
        <taxon>Nitrobacteraceae</taxon>
        <taxon>Bradyrhizobium</taxon>
    </lineage>
</organism>
<name>A0A844SIT6_9BRAD</name>
<evidence type="ECO:0000313" key="2">
    <source>
        <dbReference type="Proteomes" id="UP000436468"/>
    </source>
</evidence>